<organism evidence="2 3">
    <name type="scientific">Thiothrix nivea (strain ATCC 35100 / DSM 5205 / JP2)</name>
    <dbReference type="NCBI Taxonomy" id="870187"/>
    <lineage>
        <taxon>Bacteria</taxon>
        <taxon>Pseudomonadati</taxon>
        <taxon>Pseudomonadota</taxon>
        <taxon>Gammaproteobacteria</taxon>
        <taxon>Thiotrichales</taxon>
        <taxon>Thiotrichaceae</taxon>
        <taxon>Thiothrix</taxon>
    </lineage>
</organism>
<proteinExistence type="predicted"/>
<name>A0A656HMU4_THINJ</name>
<dbReference type="EMBL" id="JH651384">
    <property type="protein sequence ID" value="EIJ36365.1"/>
    <property type="molecule type" value="Genomic_DNA"/>
</dbReference>
<evidence type="ECO:0000256" key="1">
    <source>
        <dbReference type="SAM" id="Phobius"/>
    </source>
</evidence>
<sequence>MFDCDKEAAISLGMSNWRHILFPSKPRSYPGDRWVNIIVRSLHLVGVAGIGGGFLFDLPESRYLPFWHLAISTGCVLVLLYVWENGRWLLQLKGVAIMAKLALLVLASLLPAWRAELFAAVIVISGVIAHAPGKLRGYSLFSAHHKGCT</sequence>
<keyword evidence="1" id="KW-0812">Transmembrane</keyword>
<dbReference type="AlphaFoldDB" id="A0A656HMU4"/>
<protein>
    <submittedName>
        <fullName evidence="2">Uncharacterized protein</fullName>
    </submittedName>
</protein>
<feature type="transmembrane region" description="Helical" evidence="1">
    <location>
        <begin position="63"/>
        <end position="83"/>
    </location>
</feature>
<evidence type="ECO:0000313" key="3">
    <source>
        <dbReference type="Proteomes" id="UP000005317"/>
    </source>
</evidence>
<feature type="transmembrane region" description="Helical" evidence="1">
    <location>
        <begin position="34"/>
        <end position="56"/>
    </location>
</feature>
<keyword evidence="3" id="KW-1185">Reference proteome</keyword>
<reference evidence="3" key="1">
    <citation type="journal article" date="2011" name="Stand. Genomic Sci.">
        <title>Genome sequence of the filamentous, gliding Thiothrix nivea neotype strain (JP2(T)).</title>
        <authorList>
            <person name="Lapidus A."/>
            <person name="Nolan M."/>
            <person name="Lucas S."/>
            <person name="Glavina Del Rio T."/>
            <person name="Tice H."/>
            <person name="Cheng J.F."/>
            <person name="Tapia R."/>
            <person name="Han C."/>
            <person name="Goodwin L."/>
            <person name="Pitluck S."/>
            <person name="Liolios K."/>
            <person name="Pagani I."/>
            <person name="Ivanova N."/>
            <person name="Huntemann M."/>
            <person name="Mavromatis K."/>
            <person name="Mikhailova N."/>
            <person name="Pati A."/>
            <person name="Chen A."/>
            <person name="Palaniappan K."/>
            <person name="Land M."/>
            <person name="Brambilla E.M."/>
            <person name="Rohde M."/>
            <person name="Abt B."/>
            <person name="Verbarg S."/>
            <person name="Goker M."/>
            <person name="Bristow J."/>
            <person name="Eisen J.A."/>
            <person name="Markowitz V."/>
            <person name="Hugenholtz P."/>
            <person name="Kyrpides N.C."/>
            <person name="Klenk H.P."/>
            <person name="Woyke T."/>
        </authorList>
    </citation>
    <scope>NUCLEOTIDE SEQUENCE [LARGE SCALE GENOMIC DNA]</scope>
    <source>
        <strain evidence="3">ATCC 35100 / DSM 5205 / JP2</strain>
    </source>
</reference>
<keyword evidence="1" id="KW-1133">Transmembrane helix</keyword>
<evidence type="ECO:0000313" key="2">
    <source>
        <dbReference type="EMBL" id="EIJ36365.1"/>
    </source>
</evidence>
<dbReference type="Proteomes" id="UP000005317">
    <property type="component" value="Unassembled WGS sequence"/>
</dbReference>
<gene>
    <name evidence="2" type="ORF">Thini_3865</name>
</gene>
<accession>A0A656HMU4</accession>
<keyword evidence="1" id="KW-0472">Membrane</keyword>